<dbReference type="GO" id="GO:0008168">
    <property type="term" value="F:methyltransferase activity"/>
    <property type="evidence" value="ECO:0007669"/>
    <property type="project" value="UniProtKB-KW"/>
</dbReference>
<keyword evidence="3" id="KW-0808">Transferase</keyword>
<dbReference type="InterPro" id="IPR013630">
    <property type="entry name" value="Methyltransf_Zn-bd_dom_put"/>
</dbReference>
<dbReference type="InterPro" id="IPR038576">
    <property type="entry name" value="Methyltransf_Zn-bd_dom_put_sf"/>
</dbReference>
<dbReference type="Gene3D" id="6.20.50.110">
    <property type="entry name" value="Methyltransferase, zinc-binding domain"/>
    <property type="match status" value="1"/>
</dbReference>
<name>A0A5S4H916_9ACTN</name>
<evidence type="ECO:0000313" key="4">
    <source>
        <dbReference type="Proteomes" id="UP000305238"/>
    </source>
</evidence>
<evidence type="ECO:0000313" key="3">
    <source>
        <dbReference type="EMBL" id="TMR41758.1"/>
    </source>
</evidence>
<dbReference type="RefSeq" id="WP_138634225.1">
    <property type="nucleotide sequence ID" value="NZ_VCKZ01000014.1"/>
</dbReference>
<keyword evidence="3" id="KW-0489">Methyltransferase</keyword>
<dbReference type="Pfam" id="PF08421">
    <property type="entry name" value="Methyltransf_13"/>
    <property type="match status" value="1"/>
</dbReference>
<feature type="domain" description="Methyltransferase putative zinc binding" evidence="1">
    <location>
        <begin position="13"/>
        <end position="74"/>
    </location>
</feature>
<dbReference type="InterPro" id="IPR029063">
    <property type="entry name" value="SAM-dependent_MTases_sf"/>
</dbReference>
<dbReference type="EMBL" id="VCKZ01000014">
    <property type="protein sequence ID" value="TMR41758.1"/>
    <property type="molecule type" value="Genomic_DNA"/>
</dbReference>
<dbReference type="Gene3D" id="3.40.50.720">
    <property type="entry name" value="NAD(P)-binding Rossmann-like Domain"/>
    <property type="match status" value="1"/>
</dbReference>
<protein>
    <submittedName>
        <fullName evidence="3">Class I SAM-dependent methyltransferase</fullName>
    </submittedName>
</protein>
<keyword evidence="4" id="KW-1185">Reference proteome</keyword>
<dbReference type="SUPFAM" id="SSF53335">
    <property type="entry name" value="S-adenosyl-L-methionine-dependent methyltransferases"/>
    <property type="match status" value="1"/>
</dbReference>
<gene>
    <name evidence="3" type="ORF">ETD96_04030</name>
</gene>
<accession>A0A5S4H916</accession>
<organism evidence="3 4">
    <name type="scientific">Actinomadura geliboluensis</name>
    <dbReference type="NCBI Taxonomy" id="882440"/>
    <lineage>
        <taxon>Bacteria</taxon>
        <taxon>Bacillati</taxon>
        <taxon>Actinomycetota</taxon>
        <taxon>Actinomycetes</taxon>
        <taxon>Streptosporangiales</taxon>
        <taxon>Thermomonosporaceae</taxon>
        <taxon>Actinomadura</taxon>
    </lineage>
</organism>
<dbReference type="PANTHER" id="PTHR43861">
    <property type="entry name" value="TRANS-ACONITATE 2-METHYLTRANSFERASE-RELATED"/>
    <property type="match status" value="1"/>
</dbReference>
<dbReference type="AlphaFoldDB" id="A0A5S4H916"/>
<dbReference type="Gene3D" id="3.40.50.150">
    <property type="entry name" value="Vaccinia Virus protein VP39"/>
    <property type="match status" value="1"/>
</dbReference>
<reference evidence="3 4" key="1">
    <citation type="submission" date="2019-05" db="EMBL/GenBank/DDBJ databases">
        <title>Draft genome sequence of Actinomadura geliboluensis A8036.</title>
        <authorList>
            <person name="Saricaoglu S."/>
            <person name="Isik K."/>
        </authorList>
    </citation>
    <scope>NUCLEOTIDE SEQUENCE [LARGE SCALE GENOMIC DNA]</scope>
    <source>
        <strain evidence="3 4">A8036</strain>
    </source>
</reference>
<dbReference type="PANTHER" id="PTHR43861:SF5">
    <property type="entry name" value="BLL5978 PROTEIN"/>
    <property type="match status" value="1"/>
</dbReference>
<dbReference type="OrthoDB" id="9815644at2"/>
<dbReference type="InterPro" id="IPR013691">
    <property type="entry name" value="MeTrfase_14"/>
</dbReference>
<dbReference type="Pfam" id="PF08484">
    <property type="entry name" value="Methyltransf_14"/>
    <property type="match status" value="1"/>
</dbReference>
<feature type="domain" description="C-methyltransferase" evidence="2">
    <location>
        <begin position="254"/>
        <end position="411"/>
    </location>
</feature>
<dbReference type="Proteomes" id="UP000305238">
    <property type="component" value="Unassembled WGS sequence"/>
</dbReference>
<evidence type="ECO:0000259" key="1">
    <source>
        <dbReference type="Pfam" id="PF08421"/>
    </source>
</evidence>
<evidence type="ECO:0000259" key="2">
    <source>
        <dbReference type="Pfam" id="PF08484"/>
    </source>
</evidence>
<dbReference type="Pfam" id="PF13489">
    <property type="entry name" value="Methyltransf_23"/>
    <property type="match status" value="1"/>
</dbReference>
<dbReference type="Gene3D" id="6.10.250.3100">
    <property type="match status" value="1"/>
</dbReference>
<comment type="caution">
    <text evidence="3">The sequence shown here is derived from an EMBL/GenBank/DDBJ whole genome shotgun (WGS) entry which is preliminary data.</text>
</comment>
<proteinExistence type="predicted"/>
<dbReference type="GO" id="GO:0032259">
    <property type="term" value="P:methylation"/>
    <property type="evidence" value="ECO:0007669"/>
    <property type="project" value="UniProtKB-KW"/>
</dbReference>
<sequence length="427" mass="46618">MSASDSARRVTECRVCGGSDWQEVVSFGPVPLANGYLDPADSYDGEPRFPLDVISCRSCRLMTLTHVVDPEVLYRDYSYVTSTSDTMGRHMRFVAELCRERWEMPAGSFVVEVGSNTGDQLMIFQDAGMRTLGVDPARSLAEVAAGRGVETLPEFFSADTAADIADRYGEARLILGRHVFAHIDDVAGIAAGVRRLLEPAGVFAIEVPYALDMLERTEFDTIYHEHLSYYAVGTLATLFERHGLRVIDIERISVHGGSILVFAGHADGPWQPRPAVKELIALEERQGLYDDAAYRAFAARTEGVVESLTALVRGLRLGGGRIAGYGAPAKGNTLLSVCGLGPGDLEYCIDTTDLKQGKVLPGSHIPVRPPEYAEEHPPTHFLLLAWNYAEEILHKERAFLEKGGKFIVMHPVPSIVSADSLPAAART</sequence>